<reference evidence="2 3" key="1">
    <citation type="submission" date="2017-02" db="EMBL/GenBank/DDBJ databases">
        <authorList>
            <person name="Peterson S.W."/>
        </authorList>
    </citation>
    <scope>NUCLEOTIDE SEQUENCE [LARGE SCALE GENOMIC DNA]</scope>
    <source>
        <strain evidence="2 3">DSM 25262</strain>
    </source>
</reference>
<evidence type="ECO:0000256" key="1">
    <source>
        <dbReference type="SAM" id="SignalP"/>
    </source>
</evidence>
<accession>A0A1T5JWH7</accession>
<protein>
    <submittedName>
        <fullName evidence="2">Uncharacterized protein</fullName>
    </submittedName>
</protein>
<organism evidence="2 3">
    <name type="scientific">Ohtaekwangia koreensis</name>
    <dbReference type="NCBI Taxonomy" id="688867"/>
    <lineage>
        <taxon>Bacteria</taxon>
        <taxon>Pseudomonadati</taxon>
        <taxon>Bacteroidota</taxon>
        <taxon>Cytophagia</taxon>
        <taxon>Cytophagales</taxon>
        <taxon>Fulvivirgaceae</taxon>
        <taxon>Ohtaekwangia</taxon>
    </lineage>
</organism>
<evidence type="ECO:0000313" key="2">
    <source>
        <dbReference type="EMBL" id="SKC55751.1"/>
    </source>
</evidence>
<evidence type="ECO:0000313" key="3">
    <source>
        <dbReference type="Proteomes" id="UP000190961"/>
    </source>
</evidence>
<feature type="chain" id="PRO_5010564088" evidence="1">
    <location>
        <begin position="21"/>
        <end position="112"/>
    </location>
</feature>
<proteinExistence type="predicted"/>
<keyword evidence="1" id="KW-0732">Signal</keyword>
<dbReference type="RefSeq" id="WP_079686091.1">
    <property type="nucleotide sequence ID" value="NZ_FUZU01000001.1"/>
</dbReference>
<dbReference type="AlphaFoldDB" id="A0A1T5JWH7"/>
<sequence length="112" mass="12670">MRVSLFFIVFLAGISFVSKAQSSCKSSIKVTQVRSDIKLNVSGSGDFSGKLIQYEGINEIVVKEFSGVNTKSFLFENLKVEKSYRVKITFHNEQDFLCRNKVSEFIDLKGDK</sequence>
<dbReference type="STRING" id="688867.SAMN05660236_1561"/>
<feature type="signal peptide" evidence="1">
    <location>
        <begin position="1"/>
        <end position="20"/>
    </location>
</feature>
<dbReference type="EMBL" id="FUZU01000001">
    <property type="protein sequence ID" value="SKC55751.1"/>
    <property type="molecule type" value="Genomic_DNA"/>
</dbReference>
<keyword evidence="3" id="KW-1185">Reference proteome</keyword>
<dbReference type="Proteomes" id="UP000190961">
    <property type="component" value="Unassembled WGS sequence"/>
</dbReference>
<gene>
    <name evidence="2" type="ORF">SAMN05660236_1561</name>
</gene>
<name>A0A1T5JWH7_9BACT</name>